<comment type="caution">
    <text evidence="6">The sequence shown here is derived from an EMBL/GenBank/DDBJ whole genome shotgun (WGS) entry which is preliminary data.</text>
</comment>
<reference evidence="6" key="2">
    <citation type="journal article" date="2021" name="PeerJ">
        <title>Extensive microbial diversity within the chicken gut microbiome revealed by metagenomics and culture.</title>
        <authorList>
            <person name="Gilroy R."/>
            <person name="Ravi A."/>
            <person name="Getino M."/>
            <person name="Pursley I."/>
            <person name="Horton D.L."/>
            <person name="Alikhan N.F."/>
            <person name="Baker D."/>
            <person name="Gharbi K."/>
            <person name="Hall N."/>
            <person name="Watson M."/>
            <person name="Adriaenssens E.M."/>
            <person name="Foster-Nyarko E."/>
            <person name="Jarju S."/>
            <person name="Secka A."/>
            <person name="Antonio M."/>
            <person name="Oren A."/>
            <person name="Chaudhuri R.R."/>
            <person name="La Ragione R."/>
            <person name="Hildebrand F."/>
            <person name="Pallen M.J."/>
        </authorList>
    </citation>
    <scope>NUCLEOTIDE SEQUENCE</scope>
    <source>
        <strain evidence="6">USAMLcec3-3695</strain>
    </source>
</reference>
<dbReference type="EMBL" id="DVNB01000100">
    <property type="protein sequence ID" value="HIU58095.1"/>
    <property type="molecule type" value="Genomic_DNA"/>
</dbReference>
<dbReference type="Pfam" id="PF00005">
    <property type="entry name" value="ABC_tran"/>
    <property type="match status" value="1"/>
</dbReference>
<keyword evidence="4 6" id="KW-0067">ATP-binding</keyword>
<dbReference type="InterPro" id="IPR003593">
    <property type="entry name" value="AAA+_ATPase"/>
</dbReference>
<dbReference type="GO" id="GO:0016887">
    <property type="term" value="F:ATP hydrolysis activity"/>
    <property type="evidence" value="ECO:0007669"/>
    <property type="project" value="InterPro"/>
</dbReference>
<evidence type="ECO:0000256" key="4">
    <source>
        <dbReference type="ARBA" id="ARBA00022840"/>
    </source>
</evidence>
<evidence type="ECO:0000313" key="6">
    <source>
        <dbReference type="EMBL" id="HIU58095.1"/>
    </source>
</evidence>
<feature type="domain" description="ABC transporter" evidence="5">
    <location>
        <begin position="6"/>
        <end position="239"/>
    </location>
</feature>
<evidence type="ECO:0000256" key="1">
    <source>
        <dbReference type="ARBA" id="ARBA00005417"/>
    </source>
</evidence>
<dbReference type="InterPro" id="IPR050153">
    <property type="entry name" value="Metal_Ion_Import_ABC"/>
</dbReference>
<dbReference type="InterPro" id="IPR003439">
    <property type="entry name" value="ABC_transporter-like_ATP-bd"/>
</dbReference>
<name>A0A9D1MDC9_9FIRM</name>
<comment type="similarity">
    <text evidence="1">Belongs to the ABC transporter superfamily.</text>
</comment>
<sequence>MKEEIIRVEGLTFEYPDTAVLKNVNFTLYKGDFLGIIGANGAGKSTLIKLILGLLPYDTGKITLFGTELANVRSRIGYVSQKANSFNTDFPATVLEVTRANLFPTKGLFRRYTKQDNKKAEEALALVGMSEYKNKLIGSLSGGQQQRVFIARALVSKPDLLLMDEPTVGIDAYSVNEIMSIIKRLNRDGITIIMTNHDTPTLLEAADKLLIFCEHGYEEFVSKSELSAARTADILAGKRVHKHG</sequence>
<protein>
    <submittedName>
        <fullName evidence="6">ABC transporter ATP-binding protein</fullName>
    </submittedName>
</protein>
<reference evidence="6" key="1">
    <citation type="submission" date="2020-10" db="EMBL/GenBank/DDBJ databases">
        <authorList>
            <person name="Gilroy R."/>
        </authorList>
    </citation>
    <scope>NUCLEOTIDE SEQUENCE</scope>
    <source>
        <strain evidence="6">USAMLcec3-3695</strain>
    </source>
</reference>
<evidence type="ECO:0000256" key="2">
    <source>
        <dbReference type="ARBA" id="ARBA00022448"/>
    </source>
</evidence>
<dbReference type="PANTHER" id="PTHR42734:SF17">
    <property type="entry name" value="METAL TRANSPORT SYSTEM ATP-BINDING PROTEIN TM_0124-RELATED"/>
    <property type="match status" value="1"/>
</dbReference>
<evidence type="ECO:0000259" key="5">
    <source>
        <dbReference type="PROSITE" id="PS50893"/>
    </source>
</evidence>
<dbReference type="Proteomes" id="UP000824109">
    <property type="component" value="Unassembled WGS sequence"/>
</dbReference>
<accession>A0A9D1MDC9</accession>
<dbReference type="InterPro" id="IPR027417">
    <property type="entry name" value="P-loop_NTPase"/>
</dbReference>
<dbReference type="PANTHER" id="PTHR42734">
    <property type="entry name" value="METAL TRANSPORT SYSTEM ATP-BINDING PROTEIN TM_0124-RELATED"/>
    <property type="match status" value="1"/>
</dbReference>
<proteinExistence type="inferred from homology"/>
<dbReference type="AlphaFoldDB" id="A0A9D1MDC9"/>
<dbReference type="SMART" id="SM00382">
    <property type="entry name" value="AAA"/>
    <property type="match status" value="1"/>
</dbReference>
<dbReference type="InterPro" id="IPR017871">
    <property type="entry name" value="ABC_transporter-like_CS"/>
</dbReference>
<gene>
    <name evidence="6" type="ORF">IAA61_09850</name>
</gene>
<dbReference type="Gene3D" id="3.40.50.300">
    <property type="entry name" value="P-loop containing nucleotide triphosphate hydrolases"/>
    <property type="match status" value="1"/>
</dbReference>
<evidence type="ECO:0000313" key="7">
    <source>
        <dbReference type="Proteomes" id="UP000824109"/>
    </source>
</evidence>
<dbReference type="SUPFAM" id="SSF52540">
    <property type="entry name" value="P-loop containing nucleoside triphosphate hydrolases"/>
    <property type="match status" value="1"/>
</dbReference>
<evidence type="ECO:0000256" key="3">
    <source>
        <dbReference type="ARBA" id="ARBA00022741"/>
    </source>
</evidence>
<dbReference type="GO" id="GO:0005524">
    <property type="term" value="F:ATP binding"/>
    <property type="evidence" value="ECO:0007669"/>
    <property type="project" value="UniProtKB-KW"/>
</dbReference>
<keyword evidence="3" id="KW-0547">Nucleotide-binding</keyword>
<keyword evidence="2" id="KW-0813">Transport</keyword>
<dbReference type="PROSITE" id="PS00211">
    <property type="entry name" value="ABC_TRANSPORTER_1"/>
    <property type="match status" value="1"/>
</dbReference>
<dbReference type="PROSITE" id="PS50893">
    <property type="entry name" value="ABC_TRANSPORTER_2"/>
    <property type="match status" value="1"/>
</dbReference>
<dbReference type="FunFam" id="3.40.50.300:FF:000134">
    <property type="entry name" value="Iron-enterobactin ABC transporter ATP-binding protein"/>
    <property type="match status" value="1"/>
</dbReference>
<dbReference type="CDD" id="cd03235">
    <property type="entry name" value="ABC_Metallic_Cations"/>
    <property type="match status" value="1"/>
</dbReference>
<organism evidence="6 7">
    <name type="scientific">Candidatus Ornithomonoglobus merdipullorum</name>
    <dbReference type="NCBI Taxonomy" id="2840895"/>
    <lineage>
        <taxon>Bacteria</taxon>
        <taxon>Bacillati</taxon>
        <taxon>Bacillota</taxon>
        <taxon>Clostridia</taxon>
        <taxon>Candidatus Ornithomonoglobus</taxon>
    </lineage>
</organism>